<evidence type="ECO:0000256" key="8">
    <source>
        <dbReference type="SAM" id="Phobius"/>
    </source>
</evidence>
<feature type="domain" description="ABC transmembrane type-1" evidence="10">
    <location>
        <begin position="35"/>
        <end position="336"/>
    </location>
</feature>
<dbReference type="InterPro" id="IPR027417">
    <property type="entry name" value="P-loop_NTPase"/>
</dbReference>
<keyword evidence="6 8" id="KW-1133">Transmembrane helix</keyword>
<feature type="domain" description="ABC transporter" evidence="9">
    <location>
        <begin position="368"/>
        <end position="573"/>
    </location>
</feature>
<name>A0ABU7HH34_9PSED</name>
<evidence type="ECO:0000256" key="4">
    <source>
        <dbReference type="ARBA" id="ARBA00022741"/>
    </source>
</evidence>
<keyword evidence="3 8" id="KW-0812">Transmembrane</keyword>
<reference evidence="11" key="1">
    <citation type="submission" date="2024-01" db="EMBL/GenBank/DDBJ databases">
        <title>Unpublished Manusciprt.</title>
        <authorList>
            <person name="Duman M."/>
            <person name="Valdes E.G."/>
            <person name="Ajmi N."/>
            <person name="Altun S."/>
            <person name="Saticioglu I.B."/>
        </authorList>
    </citation>
    <scope>NUCLEOTIDE SEQUENCE</scope>
    <source>
        <strain evidence="11">137P</strain>
    </source>
</reference>
<dbReference type="EMBL" id="JAZDCT010000034">
    <property type="protein sequence ID" value="MEE1890237.1"/>
    <property type="molecule type" value="Genomic_DNA"/>
</dbReference>
<dbReference type="InterPro" id="IPR003439">
    <property type="entry name" value="ABC_transporter-like_ATP-bd"/>
</dbReference>
<dbReference type="PROSITE" id="PS50929">
    <property type="entry name" value="ABC_TM1F"/>
    <property type="match status" value="1"/>
</dbReference>
<keyword evidence="4" id="KW-0547">Nucleotide-binding</keyword>
<dbReference type="InterPro" id="IPR003593">
    <property type="entry name" value="AAA+_ATPase"/>
</dbReference>
<dbReference type="Pfam" id="PF06472">
    <property type="entry name" value="ABC_membrane_2"/>
    <property type="match status" value="1"/>
</dbReference>
<dbReference type="PANTHER" id="PTHR11384:SF59">
    <property type="entry name" value="LYSOSOMAL COBALAMIN TRANSPORTER ABCD4"/>
    <property type="match status" value="1"/>
</dbReference>
<protein>
    <submittedName>
        <fullName evidence="11">ABC transporter ATP-binding protein/permease</fullName>
    </submittedName>
</protein>
<feature type="transmembrane region" description="Helical" evidence="8">
    <location>
        <begin position="29"/>
        <end position="50"/>
    </location>
</feature>
<dbReference type="PROSITE" id="PS50893">
    <property type="entry name" value="ABC_TRANSPORTER_2"/>
    <property type="match status" value="1"/>
</dbReference>
<dbReference type="InterPro" id="IPR017871">
    <property type="entry name" value="ABC_transporter-like_CS"/>
</dbReference>
<comment type="subcellular location">
    <subcellularLocation>
        <location evidence="1">Cell membrane</location>
        <topology evidence="1">Multi-pass membrane protein</topology>
    </subcellularLocation>
</comment>
<dbReference type="SUPFAM" id="SSF52540">
    <property type="entry name" value="P-loop containing nucleoside triphosphate hydrolases"/>
    <property type="match status" value="1"/>
</dbReference>
<dbReference type="SMART" id="SM00382">
    <property type="entry name" value="AAA"/>
    <property type="match status" value="1"/>
</dbReference>
<evidence type="ECO:0000256" key="5">
    <source>
        <dbReference type="ARBA" id="ARBA00022840"/>
    </source>
</evidence>
<dbReference type="GO" id="GO:0005524">
    <property type="term" value="F:ATP binding"/>
    <property type="evidence" value="ECO:0007669"/>
    <property type="project" value="UniProtKB-KW"/>
</dbReference>
<evidence type="ECO:0000259" key="9">
    <source>
        <dbReference type="PROSITE" id="PS50893"/>
    </source>
</evidence>
<keyword evidence="12" id="KW-1185">Reference proteome</keyword>
<evidence type="ECO:0000256" key="1">
    <source>
        <dbReference type="ARBA" id="ARBA00004651"/>
    </source>
</evidence>
<evidence type="ECO:0000256" key="6">
    <source>
        <dbReference type="ARBA" id="ARBA00022989"/>
    </source>
</evidence>
<dbReference type="RefSeq" id="WP_330105137.1">
    <property type="nucleotide sequence ID" value="NZ_JAZDCT010000034.1"/>
</dbReference>
<keyword evidence="7 8" id="KW-0472">Membrane</keyword>
<dbReference type="Pfam" id="PF00005">
    <property type="entry name" value="ABC_tran"/>
    <property type="match status" value="1"/>
</dbReference>
<dbReference type="InterPro" id="IPR011527">
    <property type="entry name" value="ABC1_TM_dom"/>
</dbReference>
<evidence type="ECO:0000313" key="11">
    <source>
        <dbReference type="EMBL" id="MEE1890237.1"/>
    </source>
</evidence>
<evidence type="ECO:0000256" key="3">
    <source>
        <dbReference type="ARBA" id="ARBA00022692"/>
    </source>
</evidence>
<feature type="transmembrane region" description="Helical" evidence="8">
    <location>
        <begin position="192"/>
        <end position="212"/>
    </location>
</feature>
<organism evidence="11 12">
    <name type="scientific">Pseudomonas carassii</name>
    <dbReference type="NCBI Taxonomy" id="3115855"/>
    <lineage>
        <taxon>Bacteria</taxon>
        <taxon>Pseudomonadati</taxon>
        <taxon>Pseudomonadota</taxon>
        <taxon>Gammaproteobacteria</taxon>
        <taxon>Pseudomonadales</taxon>
        <taxon>Pseudomonadaceae</taxon>
        <taxon>Pseudomonas</taxon>
    </lineage>
</organism>
<keyword evidence="5 11" id="KW-0067">ATP-binding</keyword>
<accession>A0ABU7HH34</accession>
<comment type="caution">
    <text evidence="11">The sequence shown here is derived from an EMBL/GenBank/DDBJ whole genome shotgun (WGS) entry which is preliminary data.</text>
</comment>
<gene>
    <name evidence="11" type="ORF">V0R62_21450</name>
</gene>
<evidence type="ECO:0000256" key="2">
    <source>
        <dbReference type="ARBA" id="ARBA00022448"/>
    </source>
</evidence>
<dbReference type="InterPro" id="IPR050835">
    <property type="entry name" value="ABC_transporter_sub-D"/>
</dbReference>
<feature type="transmembrane region" description="Helical" evidence="8">
    <location>
        <begin position="70"/>
        <end position="94"/>
    </location>
</feature>
<feature type="transmembrane region" description="Helical" evidence="8">
    <location>
        <begin position="153"/>
        <end position="172"/>
    </location>
</feature>
<dbReference type="Proteomes" id="UP001354227">
    <property type="component" value="Unassembled WGS sequence"/>
</dbReference>
<dbReference type="Gene3D" id="3.40.50.300">
    <property type="entry name" value="P-loop containing nucleotide triphosphate hydrolases"/>
    <property type="match status" value="1"/>
</dbReference>
<feature type="transmembrane region" description="Helical" evidence="8">
    <location>
        <begin position="277"/>
        <end position="301"/>
    </location>
</feature>
<dbReference type="PANTHER" id="PTHR11384">
    <property type="entry name" value="ATP-BINDING CASSETTE, SUB-FAMILY D MEMBER"/>
    <property type="match status" value="1"/>
</dbReference>
<dbReference type="InterPro" id="IPR036640">
    <property type="entry name" value="ABC1_TM_sf"/>
</dbReference>
<sequence length="574" mass="64544">MTSERRLPINRLRQFWAISRPFWCSRQAWPAWGLLATVLGLTLFGVWLNVRLNEWNGAFYNALQAVDGGTLYRLLYQFAGLAAAMILSVVYADYLRKQLLIRWRAWLTEHIAGRWLSADACHYRLQLQGREPDNPDQRIADDVRQMIELTLQLLLSFIRALVTLVSFISILWTLSGSFGFSLWGRELQIPGYMVWACVLYTVVGIGLTRWIGGALQRLNVQQQQREADYRGALILRRRHAEAIAGQQGEACERQALGRRFTAVVGNWYQLMRAERNLAFFTVGYKQVTIIAPFFFALPAFLAGQLQLGGLMRIQSAFGQVSSSLSWFIHAYRDIALWSACVERLHGFVSQLDASPEPPMAESSASKALLEARLQVNHADGLALLAPLSLHLSPGSLTLLRGRSGLGKSTLLRALAGFWPHFHGTVTRRAQAFWVPQHGYLADEPLAELLTYPKPAGTFSEAQLRQALTEVGLGEWADRLWLCAEWRQRLSGGEQQRLLFARLLLNRPRLLLLDESTSALDPDSARELLSLLRERLPDSAILLVSHQPHLVVLADHLIELGGLPSAAKESCVDVH</sequence>
<dbReference type="SUPFAM" id="SSF90123">
    <property type="entry name" value="ABC transporter transmembrane region"/>
    <property type="match status" value="1"/>
</dbReference>
<evidence type="ECO:0000259" key="10">
    <source>
        <dbReference type="PROSITE" id="PS50929"/>
    </source>
</evidence>
<proteinExistence type="predicted"/>
<evidence type="ECO:0000256" key="7">
    <source>
        <dbReference type="ARBA" id="ARBA00023136"/>
    </source>
</evidence>
<keyword evidence="2" id="KW-0813">Transport</keyword>
<dbReference type="Gene3D" id="1.20.1560.10">
    <property type="entry name" value="ABC transporter type 1, transmembrane domain"/>
    <property type="match status" value="1"/>
</dbReference>
<evidence type="ECO:0000313" key="12">
    <source>
        <dbReference type="Proteomes" id="UP001354227"/>
    </source>
</evidence>
<dbReference type="PROSITE" id="PS00211">
    <property type="entry name" value="ABC_TRANSPORTER_1"/>
    <property type="match status" value="1"/>
</dbReference>